<dbReference type="GO" id="GO:0008360">
    <property type="term" value="P:regulation of cell shape"/>
    <property type="evidence" value="ECO:0007669"/>
    <property type="project" value="InterPro"/>
</dbReference>
<dbReference type="Gene3D" id="3.90.190.20">
    <property type="entry name" value="Mur ligase, C-terminal domain"/>
    <property type="match status" value="1"/>
</dbReference>
<dbReference type="GO" id="GO:0005524">
    <property type="term" value="F:ATP binding"/>
    <property type="evidence" value="ECO:0007669"/>
    <property type="project" value="InterPro"/>
</dbReference>
<comment type="caution">
    <text evidence="12">The sequence shown here is derived from an EMBL/GenBank/DDBJ whole genome shotgun (WGS) entry which is preliminary data.</text>
</comment>
<protein>
    <recommendedName>
        <fullName evidence="6">UDP-N-acetylmuramoyl-L-alanyl-D-glutamate--2,6-diaminopimelate ligase</fullName>
        <ecNumber evidence="5">6.3.2.13</ecNumber>
    </recommendedName>
    <alternativeName>
        <fullName evidence="7">Meso-A2pm-adding enzyme</fullName>
    </alternativeName>
    <alternativeName>
        <fullName evidence="8">Meso-diaminopimelate-adding enzyme</fullName>
    </alternativeName>
    <alternativeName>
        <fullName evidence="9">UDP-MurNAc-L-Ala-D-Glu:meso-diaminopimelate ligase</fullName>
    </alternativeName>
</protein>
<dbReference type="NCBIfam" id="TIGR01085">
    <property type="entry name" value="murE"/>
    <property type="match status" value="1"/>
</dbReference>
<dbReference type="InterPro" id="IPR005761">
    <property type="entry name" value="UDP-N-AcMur-Glu-dNH2Pim_ligase"/>
</dbReference>
<feature type="signal peptide" evidence="10">
    <location>
        <begin position="1"/>
        <end position="17"/>
    </location>
</feature>
<dbReference type="GO" id="GO:0005737">
    <property type="term" value="C:cytoplasm"/>
    <property type="evidence" value="ECO:0007669"/>
    <property type="project" value="InterPro"/>
</dbReference>
<evidence type="ECO:0000259" key="11">
    <source>
        <dbReference type="Pfam" id="PF02875"/>
    </source>
</evidence>
<evidence type="ECO:0000256" key="4">
    <source>
        <dbReference type="ARBA" id="ARBA00056782"/>
    </source>
</evidence>
<dbReference type="Gene3D" id="3.40.1190.10">
    <property type="entry name" value="Mur-like, catalytic domain"/>
    <property type="match status" value="1"/>
</dbReference>
<evidence type="ECO:0000256" key="10">
    <source>
        <dbReference type="SAM" id="SignalP"/>
    </source>
</evidence>
<evidence type="ECO:0000313" key="12">
    <source>
        <dbReference type="EMBL" id="GAY76474.1"/>
    </source>
</evidence>
<evidence type="ECO:0000256" key="8">
    <source>
        <dbReference type="ARBA" id="ARBA00076158"/>
    </source>
</evidence>
<sequence>MKLIGKFSVYNVLAALAACSVSGIALEAMIHTVEQIKGVAGRFEPVDAGQDFTVIVDYSHTPDSLENALSTIKEFARKRVITIAGCGGDRERGKRPIMAKIAVDNSDLAILTADNPRTEDPEQILLEMEAGVTGRDYRKIPDRREAIRYAVDEAESGDILLIAGKGHEDYQIIGTTKHHFDDREEARKAIRARMNRTN</sequence>
<proteinExistence type="inferred from homology"/>
<dbReference type="EMBL" id="BEXB01000014">
    <property type="protein sequence ID" value="GAY76474.1"/>
    <property type="molecule type" value="Genomic_DNA"/>
</dbReference>
<dbReference type="AlphaFoldDB" id="A0A4Y1ZBT5"/>
<evidence type="ECO:0000256" key="3">
    <source>
        <dbReference type="ARBA" id="ARBA00050251"/>
    </source>
</evidence>
<dbReference type="InterPro" id="IPR004101">
    <property type="entry name" value="Mur_ligase_C"/>
</dbReference>
<feature type="chain" id="PRO_5039708948" description="UDP-N-acetylmuramoyl-L-alanyl-D-glutamate--2,6-diaminopimelate ligase" evidence="10">
    <location>
        <begin position="18"/>
        <end position="198"/>
    </location>
</feature>
<dbReference type="PROSITE" id="PS51257">
    <property type="entry name" value="PROKAR_LIPOPROTEIN"/>
    <property type="match status" value="1"/>
</dbReference>
<keyword evidence="10" id="KW-0732">Signal</keyword>
<dbReference type="InterPro" id="IPR036565">
    <property type="entry name" value="Mur-like_cat_sf"/>
</dbReference>
<keyword evidence="12" id="KW-0436">Ligase</keyword>
<name>A0A4Y1ZBT5_9BACL</name>
<evidence type="ECO:0000256" key="5">
    <source>
        <dbReference type="ARBA" id="ARBA00066633"/>
    </source>
</evidence>
<dbReference type="GO" id="GO:0051301">
    <property type="term" value="P:cell division"/>
    <property type="evidence" value="ECO:0007669"/>
    <property type="project" value="InterPro"/>
</dbReference>
<dbReference type="SUPFAM" id="SSF53623">
    <property type="entry name" value="MurD-like peptide ligases, catalytic domain"/>
    <property type="match status" value="1"/>
</dbReference>
<dbReference type="PANTHER" id="PTHR23135:SF4">
    <property type="entry name" value="UDP-N-ACETYLMURAMOYL-L-ALANYL-D-GLUTAMATE--2,6-DIAMINOPIMELATE LIGASE MURE HOMOLOG, CHLOROPLASTIC"/>
    <property type="match status" value="1"/>
</dbReference>
<accession>A0A4Y1ZBT5</accession>
<dbReference type="PANTHER" id="PTHR23135">
    <property type="entry name" value="MUR LIGASE FAMILY MEMBER"/>
    <property type="match status" value="1"/>
</dbReference>
<dbReference type="Pfam" id="PF02875">
    <property type="entry name" value="Mur_ligase_C"/>
    <property type="match status" value="1"/>
</dbReference>
<dbReference type="InterPro" id="IPR036615">
    <property type="entry name" value="Mur_ligase_C_dom_sf"/>
</dbReference>
<evidence type="ECO:0000313" key="13">
    <source>
        <dbReference type="Proteomes" id="UP000319716"/>
    </source>
</evidence>
<evidence type="ECO:0000256" key="2">
    <source>
        <dbReference type="ARBA" id="ARBA00005898"/>
    </source>
</evidence>
<dbReference type="Proteomes" id="UP000319716">
    <property type="component" value="Unassembled WGS sequence"/>
</dbReference>
<dbReference type="FunFam" id="3.90.190.20:FF:000006">
    <property type="entry name" value="UDP-N-acetylmuramoyl-L-alanyl-D-glutamate--2,6-diaminopimelate ligase"/>
    <property type="match status" value="1"/>
</dbReference>
<evidence type="ECO:0000256" key="9">
    <source>
        <dbReference type="ARBA" id="ARBA00081560"/>
    </source>
</evidence>
<organism evidence="12 13">
    <name type="scientific">Sporolactobacillus inulinus</name>
    <dbReference type="NCBI Taxonomy" id="2078"/>
    <lineage>
        <taxon>Bacteria</taxon>
        <taxon>Bacillati</taxon>
        <taxon>Bacillota</taxon>
        <taxon>Bacilli</taxon>
        <taxon>Bacillales</taxon>
        <taxon>Sporolactobacillaceae</taxon>
        <taxon>Sporolactobacillus</taxon>
    </lineage>
</organism>
<gene>
    <name evidence="12" type="ORF">NBRC111894_2028</name>
</gene>
<evidence type="ECO:0000256" key="6">
    <source>
        <dbReference type="ARBA" id="ARBA00072883"/>
    </source>
</evidence>
<feature type="domain" description="Mur ligase C-terminal" evidence="11">
    <location>
        <begin position="41"/>
        <end position="166"/>
    </location>
</feature>
<dbReference type="EC" id="6.3.2.13" evidence="5"/>
<comment type="function">
    <text evidence="4">Catalyzes the addition of meso-diaminopimelic acid to the nucleotide precursor UDP-N-acetylmuramoyl-L-alanyl-D-glutamate (UMAG) in the biosynthesis of bacterial cell-wall peptidoglycan.</text>
</comment>
<evidence type="ECO:0000256" key="1">
    <source>
        <dbReference type="ARBA" id="ARBA00004752"/>
    </source>
</evidence>
<evidence type="ECO:0000256" key="7">
    <source>
        <dbReference type="ARBA" id="ARBA00075482"/>
    </source>
</evidence>
<dbReference type="GO" id="GO:0008765">
    <property type="term" value="F:UDP-N-acetylmuramoylalanyl-D-glutamate-2,6-diaminopimelate ligase activity"/>
    <property type="evidence" value="ECO:0007669"/>
    <property type="project" value="UniProtKB-EC"/>
</dbReference>
<comment type="pathway">
    <text evidence="1">Cell wall biogenesis; peptidoglycan biosynthesis.</text>
</comment>
<reference evidence="12 13" key="1">
    <citation type="submission" date="2017-11" db="EMBL/GenBank/DDBJ databases">
        <title>Draft Genome Sequence of Sporolactobacillus inulinus NBRC 111894 Isolated from Koso, a Japanese Sugar-Vegetable Fermented Beverage.</title>
        <authorList>
            <person name="Chiou T.Y."/>
            <person name="Oshima K."/>
            <person name="Suda W."/>
            <person name="Hattori M."/>
            <person name="Takahashi T."/>
        </authorList>
    </citation>
    <scope>NUCLEOTIDE SEQUENCE [LARGE SCALE GENOMIC DNA]</scope>
    <source>
        <strain evidence="12 13">NBRC111894</strain>
    </source>
</reference>
<comment type="catalytic activity">
    <reaction evidence="3">
        <text>UDP-N-acetyl-alpha-D-muramoyl-L-alanyl-D-glutamate + meso-2,6-diaminopimelate + ATP = UDP-N-acetyl-alpha-D-muramoyl-L-alanyl-gamma-D-glutamyl-meso-2,6-diaminopimelate + ADP + phosphate + H(+)</text>
        <dbReference type="Rhea" id="RHEA:23676"/>
        <dbReference type="ChEBI" id="CHEBI:15378"/>
        <dbReference type="ChEBI" id="CHEBI:30616"/>
        <dbReference type="ChEBI" id="CHEBI:43474"/>
        <dbReference type="ChEBI" id="CHEBI:57791"/>
        <dbReference type="ChEBI" id="CHEBI:83900"/>
        <dbReference type="ChEBI" id="CHEBI:83905"/>
        <dbReference type="ChEBI" id="CHEBI:456216"/>
        <dbReference type="EC" id="6.3.2.13"/>
    </reaction>
</comment>
<comment type="similarity">
    <text evidence="2">Belongs to the MurCDEF family. MurE subfamily.</text>
</comment>
<dbReference type="SUPFAM" id="SSF53244">
    <property type="entry name" value="MurD-like peptide ligases, peptide-binding domain"/>
    <property type="match status" value="1"/>
</dbReference>